<dbReference type="PANTHER" id="PTHR34220:SF7">
    <property type="entry name" value="SENSOR HISTIDINE KINASE YPDA"/>
    <property type="match status" value="1"/>
</dbReference>
<organism evidence="9 10">
    <name type="scientific">Paenibacillus lutimineralis</name>
    <dbReference type="NCBI Taxonomy" id="2707005"/>
    <lineage>
        <taxon>Bacteria</taxon>
        <taxon>Bacillati</taxon>
        <taxon>Bacillota</taxon>
        <taxon>Bacilli</taxon>
        <taxon>Bacillales</taxon>
        <taxon>Paenibacillaceae</taxon>
        <taxon>Paenibacillus</taxon>
    </lineage>
</organism>
<dbReference type="Gene3D" id="1.10.8.500">
    <property type="entry name" value="HAMP domain in histidine kinase"/>
    <property type="match status" value="1"/>
</dbReference>
<dbReference type="InterPro" id="IPR010559">
    <property type="entry name" value="Sig_transdc_His_kin_internal"/>
</dbReference>
<dbReference type="InterPro" id="IPR050640">
    <property type="entry name" value="Bact_2-comp_sensor_kinase"/>
</dbReference>
<comment type="subcellular location">
    <subcellularLocation>
        <location evidence="1">Cell membrane</location>
        <topology evidence="1">Multi-pass membrane protein</topology>
    </subcellularLocation>
</comment>
<evidence type="ECO:0000256" key="6">
    <source>
        <dbReference type="ARBA" id="ARBA00023136"/>
    </source>
</evidence>
<feature type="domain" description="HAMP" evidence="8">
    <location>
        <begin position="315"/>
        <end position="367"/>
    </location>
</feature>
<dbReference type="SUPFAM" id="SSF55874">
    <property type="entry name" value="ATPase domain of HSP90 chaperone/DNA topoisomerase II/histidine kinase"/>
    <property type="match status" value="1"/>
</dbReference>
<evidence type="ECO:0000256" key="5">
    <source>
        <dbReference type="ARBA" id="ARBA00022777"/>
    </source>
</evidence>
<dbReference type="InterPro" id="IPR003594">
    <property type="entry name" value="HATPase_dom"/>
</dbReference>
<dbReference type="Gene3D" id="3.30.450.20">
    <property type="entry name" value="PAS domain"/>
    <property type="match status" value="1"/>
</dbReference>
<keyword evidence="10" id="KW-1185">Reference proteome</keyword>
<accession>A0A3Q9IBN9</accession>
<keyword evidence="7" id="KW-0812">Transmembrane</keyword>
<dbReference type="CDD" id="cd06225">
    <property type="entry name" value="HAMP"/>
    <property type="match status" value="1"/>
</dbReference>
<proteinExistence type="predicted"/>
<dbReference type="OrthoDB" id="9776552at2"/>
<reference evidence="10" key="1">
    <citation type="submission" date="2018-12" db="EMBL/GenBank/DDBJ databases">
        <title>Complete genome sequence of Paenibacillus sp. MBLB1234.</title>
        <authorList>
            <person name="Nam Y.-D."/>
            <person name="Kang J."/>
            <person name="Chung W.-H."/>
            <person name="Park Y.S."/>
        </authorList>
    </citation>
    <scope>NUCLEOTIDE SEQUENCE [LARGE SCALE GENOMIC DNA]</scope>
    <source>
        <strain evidence="10">MBLB1234</strain>
    </source>
</reference>
<keyword evidence="4" id="KW-0808">Transferase</keyword>
<dbReference type="Pfam" id="PF02518">
    <property type="entry name" value="HATPase_c"/>
    <property type="match status" value="1"/>
</dbReference>
<dbReference type="RefSeq" id="WP_127002469.1">
    <property type="nucleotide sequence ID" value="NZ_CP034346.1"/>
</dbReference>
<evidence type="ECO:0000256" key="2">
    <source>
        <dbReference type="ARBA" id="ARBA00022475"/>
    </source>
</evidence>
<sequence length="582" mass="66064">MLRQFKIQHRLIGTFLVVSILPILFLGYYSYQLYSESINDKLSKSTYQALTLVNKNLLAELQNYQYLCGSISTNNFVQESLSKGLDHQPINETAKEDAMDAIFRTIFPSHVVNVSIFDANHRLFYELGFETVDNHSLEKAMHDVDANAPYDGLTYVKTIRSFDTVVLGRKIHAIDDSTVPIGYAFIFISGDLFSRNILSSVNLGTGSKLMIMGRDGSVLSANDEEIPLGGPYADPDLFQQIKEHQQKDINSFSLQVNNAGQQVSYIYNEQIGWYLISMMPFSYINSETSKITVSMTIIMILMAITCIIIISFMSSSIVKPIKKIISFCNQISTGNFSNRIKDDQEDEMGILSYKINMMVDEIEHLMHNQRLDQKRKRELEFQMLQSQINPHFLFNTLNTLRWLAIINHVPVLSNGISSLSELLRSTILDRDEQITIRQEIDNLSNYFEIQKIRYADSFQVEYGIDEELLDCLIPKFILQPVAENAIIHGLSEHSKAIEIKIKVQQKDDLICIEIIDNGKGFDTSVVQDPDTAANNKKLSGIGITNVDERIKLYYGENYGLFITSVIGEGTCCKIIIPTHKTP</sequence>
<dbReference type="Proteomes" id="UP000270678">
    <property type="component" value="Chromosome"/>
</dbReference>
<keyword evidence="5 9" id="KW-0418">Kinase</keyword>
<evidence type="ECO:0000256" key="4">
    <source>
        <dbReference type="ARBA" id="ARBA00022679"/>
    </source>
</evidence>
<keyword evidence="6 7" id="KW-0472">Membrane</keyword>
<feature type="transmembrane region" description="Helical" evidence="7">
    <location>
        <begin position="291"/>
        <end position="313"/>
    </location>
</feature>
<dbReference type="Pfam" id="PF00672">
    <property type="entry name" value="HAMP"/>
    <property type="match status" value="1"/>
</dbReference>
<evidence type="ECO:0000256" key="3">
    <source>
        <dbReference type="ARBA" id="ARBA00022553"/>
    </source>
</evidence>
<evidence type="ECO:0000256" key="1">
    <source>
        <dbReference type="ARBA" id="ARBA00004651"/>
    </source>
</evidence>
<dbReference type="AlphaFoldDB" id="A0A3Q9IBN9"/>
<dbReference type="GO" id="GO:0000155">
    <property type="term" value="F:phosphorelay sensor kinase activity"/>
    <property type="evidence" value="ECO:0007669"/>
    <property type="project" value="InterPro"/>
</dbReference>
<dbReference type="GO" id="GO:0005886">
    <property type="term" value="C:plasma membrane"/>
    <property type="evidence" value="ECO:0007669"/>
    <property type="project" value="UniProtKB-SubCell"/>
</dbReference>
<keyword evidence="2" id="KW-1003">Cell membrane</keyword>
<dbReference type="PROSITE" id="PS50885">
    <property type="entry name" value="HAMP"/>
    <property type="match status" value="1"/>
</dbReference>
<evidence type="ECO:0000259" key="8">
    <source>
        <dbReference type="PROSITE" id="PS50885"/>
    </source>
</evidence>
<dbReference type="SMART" id="SM00304">
    <property type="entry name" value="HAMP"/>
    <property type="match status" value="1"/>
</dbReference>
<keyword evidence="3" id="KW-0597">Phosphoprotein</keyword>
<gene>
    <name evidence="9" type="ORF">EI981_23775</name>
</gene>
<evidence type="ECO:0000256" key="7">
    <source>
        <dbReference type="SAM" id="Phobius"/>
    </source>
</evidence>
<dbReference type="EMBL" id="CP034346">
    <property type="protein sequence ID" value="AZS17165.1"/>
    <property type="molecule type" value="Genomic_DNA"/>
</dbReference>
<dbReference type="SUPFAM" id="SSF158472">
    <property type="entry name" value="HAMP domain-like"/>
    <property type="match status" value="1"/>
</dbReference>
<dbReference type="Gene3D" id="3.30.565.10">
    <property type="entry name" value="Histidine kinase-like ATPase, C-terminal domain"/>
    <property type="match status" value="1"/>
</dbReference>
<protein>
    <submittedName>
        <fullName evidence="9">Sensor histidine kinase</fullName>
    </submittedName>
</protein>
<dbReference type="InterPro" id="IPR036890">
    <property type="entry name" value="HATPase_C_sf"/>
</dbReference>
<evidence type="ECO:0000313" key="9">
    <source>
        <dbReference type="EMBL" id="AZS17165.1"/>
    </source>
</evidence>
<feature type="transmembrane region" description="Helical" evidence="7">
    <location>
        <begin position="12"/>
        <end position="31"/>
    </location>
</feature>
<dbReference type="KEGG" id="plut:EI981_23775"/>
<name>A0A3Q9IBN9_9BACL</name>
<evidence type="ECO:0000313" key="10">
    <source>
        <dbReference type="Proteomes" id="UP000270678"/>
    </source>
</evidence>
<keyword evidence="7" id="KW-1133">Transmembrane helix</keyword>
<dbReference type="PANTHER" id="PTHR34220">
    <property type="entry name" value="SENSOR HISTIDINE KINASE YPDA"/>
    <property type="match status" value="1"/>
</dbReference>
<dbReference type="Pfam" id="PF06580">
    <property type="entry name" value="His_kinase"/>
    <property type="match status" value="1"/>
</dbReference>
<dbReference type="InterPro" id="IPR003660">
    <property type="entry name" value="HAMP_dom"/>
</dbReference>